<name>Q9FZV0_BPGA1</name>
<dbReference type="Proteomes" id="UP000002580">
    <property type="component" value="Segment"/>
</dbReference>
<evidence type="ECO:0000313" key="1">
    <source>
        <dbReference type="EMBL" id="CAC21546.1"/>
    </source>
</evidence>
<dbReference type="GeneID" id="919888"/>
<organismHost>
    <name type="scientific">Bacillus subtilis</name>
    <dbReference type="NCBI Taxonomy" id="1423"/>
</organismHost>
<reference evidence="1 2" key="4">
    <citation type="journal article" date="2000" name="Nucleic Acids Res.">
        <title>Differential functional behavior of viral phi29, Nf and GA-1 SSB proteins.</title>
        <authorList>
            <person name="Gascon I."/>
            <person name="Lazaro J.M."/>
            <person name="Salas M."/>
        </authorList>
    </citation>
    <scope>NUCLEOTIDE SEQUENCE [LARGE SCALE GENOMIC DNA]</scope>
</reference>
<organism evidence="1 2">
    <name type="scientific">Bacillus phage GA-1</name>
    <name type="common">Bacteriophage GA-1</name>
    <dbReference type="NCBI Taxonomy" id="2679898"/>
    <lineage>
        <taxon>Viruses</taxon>
        <taxon>Duplodnaviria</taxon>
        <taxon>Heunggongvirae</taxon>
        <taxon>Uroviricota</taxon>
        <taxon>Caudoviricetes</taxon>
        <taxon>Salasmaviridae</taxon>
        <taxon>Tatarstanvirinae</taxon>
        <taxon>Gaunavirus</taxon>
        <taxon>Gaunavirus GA1</taxon>
    </lineage>
</organism>
<reference evidence="1 2" key="2">
    <citation type="journal article" date="1996" name="J. Mol. Biol.">
        <title>Functional characterization of the genes coding for the terminal protein and DNA polymerase from bacteriophage GA-1. Evidence for a sliding-back mechanism during protein-primed GA-1 DNA replication.</title>
        <authorList>
            <person name="Illana B."/>
            <person name="Blanco L."/>
            <person name="Salas M."/>
        </authorList>
    </citation>
    <scope>NUCLEOTIDE SEQUENCE [LARGE SCALE GENOMIC DNA]</scope>
</reference>
<sequence length="101" mass="12067">MITMTDFISLVEENMIYALFELSQPSEGIEQVIVHYKDYEIPNSHYYKIQAQDIYGELLVTLEIFSDYIDRPIETVMTSSLEETFNIMKEHDDKAWFDKKW</sequence>
<reference evidence="1 2" key="1">
    <citation type="journal article" date="1996" name="J. Biol. Chem.">
        <title>Activation of replication origins in phi29-related phages requires the recognition of initiation proteins to specific nucleoprotein complexes.</title>
        <authorList>
            <person name="Freire R."/>
            <person name="Serrano M."/>
            <person name="Salas M."/>
            <person name="Hermoso J."/>
        </authorList>
    </citation>
    <scope>NUCLEOTIDE SEQUENCE [LARGE SCALE GENOMIC DNA]</scope>
</reference>
<dbReference type="EMBL" id="X96987">
    <property type="protein sequence ID" value="CAC21546.1"/>
    <property type="molecule type" value="Genomic_DNA"/>
</dbReference>
<proteinExistence type="predicted"/>
<dbReference type="KEGG" id="vg:919888"/>
<accession>Q9FZV0</accession>
<keyword evidence="2" id="KW-1185">Reference proteome</keyword>
<dbReference type="RefSeq" id="NP_073708.1">
    <property type="nucleotide sequence ID" value="NC_002649.1"/>
</dbReference>
<protein>
    <submittedName>
        <fullName evidence="1">Uncharacterized protein</fullName>
    </submittedName>
</protein>
<evidence type="ECO:0000313" key="2">
    <source>
        <dbReference type="Proteomes" id="UP000002580"/>
    </source>
</evidence>
<reference evidence="1 2" key="3">
    <citation type="journal article" date="1999" name="J. Mol. Biol.">
        <title>The switch from early to late transcription in phage GA-1: characterization of the regulatory protein p4G.</title>
        <authorList>
            <person name="Horcajadas J.A."/>
            <person name="Monsalve M."/>
            <person name="Rojo F."/>
            <person name="Salas M."/>
        </authorList>
    </citation>
    <scope>NUCLEOTIDE SEQUENCE [LARGE SCALE GENOMIC DNA]</scope>
</reference>